<reference evidence="1 2" key="1">
    <citation type="submission" date="2022-01" db="EMBL/GenBank/DDBJ databases">
        <authorList>
            <person name="Xiong W."/>
            <person name="Schranz E."/>
        </authorList>
    </citation>
    <scope>NUCLEOTIDE SEQUENCE [LARGE SCALE GENOMIC DNA]</scope>
</reference>
<evidence type="ECO:0000313" key="2">
    <source>
        <dbReference type="Proteomes" id="UP001157418"/>
    </source>
</evidence>
<comment type="caution">
    <text evidence="1">The sequence shown here is derived from an EMBL/GenBank/DDBJ whole genome shotgun (WGS) entry which is preliminary data.</text>
</comment>
<gene>
    <name evidence="1" type="ORF">LVIROSA_LOCUS9401</name>
</gene>
<proteinExistence type="predicted"/>
<sequence length="121" mass="13603">MLAGKGSHHRLFLLPHRVDLLLLLHSSHLRFLLMLLSTISRLTKTLASRSCQMATSCMYLLWFRISSNCSDGVNISLGLIEENHRCVVVAKENRGSVHAYLARCGIGKAADVLLFHRICHH</sequence>
<dbReference type="EMBL" id="CAKMRJ010001112">
    <property type="protein sequence ID" value="CAH1422040.1"/>
    <property type="molecule type" value="Genomic_DNA"/>
</dbReference>
<protein>
    <recommendedName>
        <fullName evidence="3">Secreted protein</fullName>
    </recommendedName>
</protein>
<accession>A0AAU9MJF1</accession>
<keyword evidence="2" id="KW-1185">Reference proteome</keyword>
<dbReference type="Proteomes" id="UP001157418">
    <property type="component" value="Unassembled WGS sequence"/>
</dbReference>
<name>A0AAU9MJF1_9ASTR</name>
<evidence type="ECO:0008006" key="3">
    <source>
        <dbReference type="Google" id="ProtNLM"/>
    </source>
</evidence>
<evidence type="ECO:0000313" key="1">
    <source>
        <dbReference type="EMBL" id="CAH1422040.1"/>
    </source>
</evidence>
<organism evidence="1 2">
    <name type="scientific">Lactuca virosa</name>
    <dbReference type="NCBI Taxonomy" id="75947"/>
    <lineage>
        <taxon>Eukaryota</taxon>
        <taxon>Viridiplantae</taxon>
        <taxon>Streptophyta</taxon>
        <taxon>Embryophyta</taxon>
        <taxon>Tracheophyta</taxon>
        <taxon>Spermatophyta</taxon>
        <taxon>Magnoliopsida</taxon>
        <taxon>eudicotyledons</taxon>
        <taxon>Gunneridae</taxon>
        <taxon>Pentapetalae</taxon>
        <taxon>asterids</taxon>
        <taxon>campanulids</taxon>
        <taxon>Asterales</taxon>
        <taxon>Asteraceae</taxon>
        <taxon>Cichorioideae</taxon>
        <taxon>Cichorieae</taxon>
        <taxon>Lactucinae</taxon>
        <taxon>Lactuca</taxon>
    </lineage>
</organism>
<dbReference type="AlphaFoldDB" id="A0AAU9MJF1"/>